<keyword evidence="4" id="KW-1185">Reference proteome</keyword>
<feature type="signal peptide" evidence="1">
    <location>
        <begin position="1"/>
        <end position="20"/>
    </location>
</feature>
<feature type="chain" id="PRO_5043273238" evidence="1">
    <location>
        <begin position="21"/>
        <end position="465"/>
    </location>
</feature>
<evidence type="ECO:0000256" key="1">
    <source>
        <dbReference type="SAM" id="SignalP"/>
    </source>
</evidence>
<dbReference type="EMBL" id="CAMXCT010006842">
    <property type="protein sequence ID" value="CAI4020935.1"/>
    <property type="molecule type" value="Genomic_DNA"/>
</dbReference>
<reference evidence="3 4" key="2">
    <citation type="submission" date="2024-05" db="EMBL/GenBank/DDBJ databases">
        <authorList>
            <person name="Chen Y."/>
            <person name="Shah S."/>
            <person name="Dougan E. K."/>
            <person name="Thang M."/>
            <person name="Chan C."/>
        </authorList>
    </citation>
    <scope>NUCLEOTIDE SEQUENCE [LARGE SCALE GENOMIC DNA]</scope>
</reference>
<evidence type="ECO:0000313" key="2">
    <source>
        <dbReference type="EMBL" id="CAI4020935.1"/>
    </source>
</evidence>
<dbReference type="InterPro" id="IPR037176">
    <property type="entry name" value="Osmotin/thaumatin-like_sf"/>
</dbReference>
<evidence type="ECO:0000313" key="3">
    <source>
        <dbReference type="EMBL" id="CAL4808247.1"/>
    </source>
</evidence>
<evidence type="ECO:0000313" key="4">
    <source>
        <dbReference type="Proteomes" id="UP001152797"/>
    </source>
</evidence>
<dbReference type="AlphaFoldDB" id="A0A9P1M720"/>
<dbReference type="PROSITE" id="PS51367">
    <property type="entry name" value="THAUMATIN_2"/>
    <property type="match status" value="1"/>
</dbReference>
<dbReference type="PANTHER" id="PTHR31013">
    <property type="entry name" value="THAUMATIN FAMILY PROTEIN-RELATED"/>
    <property type="match status" value="1"/>
</dbReference>
<dbReference type="Pfam" id="PF00314">
    <property type="entry name" value="Thaumatin"/>
    <property type="match status" value="1"/>
</dbReference>
<comment type="caution">
    <text evidence="2">The sequence shown here is derived from an EMBL/GenBank/DDBJ whole genome shotgun (WGS) entry which is preliminary data.</text>
</comment>
<dbReference type="Proteomes" id="UP001152797">
    <property type="component" value="Unassembled WGS sequence"/>
</dbReference>
<dbReference type="PANTHER" id="PTHR31013:SF2">
    <property type="entry name" value="THAUMATIN-LIKE PROTEIN"/>
    <property type="match status" value="1"/>
</dbReference>
<protein>
    <submittedName>
        <fullName evidence="3">Apple domain-containing protein</fullName>
    </submittedName>
</protein>
<reference evidence="2" key="1">
    <citation type="submission" date="2022-10" db="EMBL/GenBank/DDBJ databases">
        <authorList>
            <person name="Chen Y."/>
            <person name="Dougan E. K."/>
            <person name="Chan C."/>
            <person name="Rhodes N."/>
            <person name="Thang M."/>
        </authorList>
    </citation>
    <scope>NUCLEOTIDE SEQUENCE</scope>
</reference>
<dbReference type="InterPro" id="IPR001938">
    <property type="entry name" value="Thaumatin"/>
</dbReference>
<dbReference type="Gene3D" id="2.60.110.10">
    <property type="entry name" value="Thaumatin"/>
    <property type="match status" value="2"/>
</dbReference>
<proteinExistence type="predicted"/>
<organism evidence="2">
    <name type="scientific">Cladocopium goreaui</name>
    <dbReference type="NCBI Taxonomy" id="2562237"/>
    <lineage>
        <taxon>Eukaryota</taxon>
        <taxon>Sar</taxon>
        <taxon>Alveolata</taxon>
        <taxon>Dinophyceae</taxon>
        <taxon>Suessiales</taxon>
        <taxon>Symbiodiniaceae</taxon>
        <taxon>Cladocopium</taxon>
    </lineage>
</organism>
<gene>
    <name evidence="2" type="ORF">C1SCF055_LOCUS45303</name>
</gene>
<dbReference type="OrthoDB" id="441166at2759"/>
<name>A0A9P1M720_9DINO</name>
<keyword evidence="1" id="KW-0732">Signal</keyword>
<dbReference type="EMBL" id="CAMXCT020006842">
    <property type="protein sequence ID" value="CAL1174310.1"/>
    <property type="molecule type" value="Genomic_DNA"/>
</dbReference>
<dbReference type="SUPFAM" id="SSF49870">
    <property type="entry name" value="Osmotin, thaumatin-like protein"/>
    <property type="match status" value="1"/>
</dbReference>
<dbReference type="EMBL" id="CAMXCT030006842">
    <property type="protein sequence ID" value="CAL4808247.1"/>
    <property type="molecule type" value="Genomic_DNA"/>
</dbReference>
<accession>A0A9P1M720</accession>
<sequence>MLSLKVIAVALGLLFPCASKRRIDIVNRCSRPMIIAPTGGNSQVPCECPDGMTCSPHNECYFDFNPPGMDWTIDPGQRISLYTPNEAVQQGNGVTADWSGKIEFYANHTRDGGLIPSAFCNNMPFCPPYQGLNGVATAVEFTLVPFGPDYYDVSVINGFNVGIEMKPSNRFDAIREEVAGSQKGYNCGAAGAFHQKDGRLTSCPWQFKPTTTLMGPLLRQVDGNGTPCASDADCGNSARCGQKAVRIRNPLTGQDQPTTEIRMECGNQIGWWSAYQLCVWSGNAYVSPAPFEGIIDCPAHHQMFACAGAEPWTTTCYSPHTGSCCGCGEWQKLLSLNVPKAHEGCQGSNPVWQKHALPFLEMLKRGCPTAYTYAFDDESSTFTCQSADSRDGPEPNTAEYIITICPDQVDKLSSDAKKTGLAPIGGSWDDVPAAERNDITTTSMTPIPAAGLLVSIMILNVLRWR</sequence>